<dbReference type="PANTHER" id="PTHR32194">
    <property type="entry name" value="METALLOPROTEASE TLDD"/>
    <property type="match status" value="1"/>
</dbReference>
<dbReference type="EMBL" id="BARV01035770">
    <property type="protein sequence ID" value="GAI58766.1"/>
    <property type="molecule type" value="Genomic_DNA"/>
</dbReference>
<dbReference type="GO" id="GO:0008233">
    <property type="term" value="F:peptidase activity"/>
    <property type="evidence" value="ECO:0007669"/>
    <property type="project" value="UniProtKB-KW"/>
</dbReference>
<sequence length="107" mass="11550">MFPYIVAGVISGVDSDGPRLCFIDPVGGKLEEEKFASAGTGSTIAYGVLEQNYRDGMKLEEGAKLVAQSIKIAIERDAATGDKTVIALIDEQGYRELPEEEVEKLVK</sequence>
<dbReference type="GO" id="GO:0005839">
    <property type="term" value="C:proteasome core complex"/>
    <property type="evidence" value="ECO:0007669"/>
    <property type="project" value="InterPro"/>
</dbReference>
<keyword evidence="2" id="KW-0645">Protease</keyword>
<evidence type="ECO:0000256" key="2">
    <source>
        <dbReference type="ARBA" id="ARBA00022670"/>
    </source>
</evidence>
<evidence type="ECO:0008006" key="5">
    <source>
        <dbReference type="Google" id="ProtNLM"/>
    </source>
</evidence>
<proteinExistence type="predicted"/>
<organism evidence="4">
    <name type="scientific">marine sediment metagenome</name>
    <dbReference type="NCBI Taxonomy" id="412755"/>
    <lineage>
        <taxon>unclassified sequences</taxon>
        <taxon>metagenomes</taxon>
        <taxon>ecological metagenomes</taxon>
    </lineage>
</organism>
<protein>
    <recommendedName>
        <fullName evidence="5">Proteasome endopeptidase complex</fullName>
    </recommendedName>
</protein>
<keyword evidence="3" id="KW-0378">Hydrolase</keyword>
<evidence type="ECO:0000256" key="1">
    <source>
        <dbReference type="ARBA" id="ARBA00022490"/>
    </source>
</evidence>
<comment type="caution">
    <text evidence="4">The sequence shown here is derived from an EMBL/GenBank/DDBJ whole genome shotgun (WGS) entry which is preliminary data.</text>
</comment>
<accession>X1QVD8</accession>
<dbReference type="InterPro" id="IPR023333">
    <property type="entry name" value="Proteasome_suB-type"/>
</dbReference>
<dbReference type="InterPro" id="IPR001353">
    <property type="entry name" value="Proteasome_sua/b"/>
</dbReference>
<dbReference type="Pfam" id="PF00227">
    <property type="entry name" value="Proteasome"/>
    <property type="match status" value="1"/>
</dbReference>
<dbReference type="SUPFAM" id="SSF56235">
    <property type="entry name" value="N-terminal nucleophile aminohydrolases (Ntn hydrolases)"/>
    <property type="match status" value="1"/>
</dbReference>
<dbReference type="AlphaFoldDB" id="X1QVD8"/>
<evidence type="ECO:0000313" key="4">
    <source>
        <dbReference type="EMBL" id="GAI58766.1"/>
    </source>
</evidence>
<dbReference type="PANTHER" id="PTHR32194:SF0">
    <property type="entry name" value="ATP-DEPENDENT PROTEASE SUBUNIT HSLV"/>
    <property type="match status" value="1"/>
</dbReference>
<dbReference type="GO" id="GO:0051603">
    <property type="term" value="P:proteolysis involved in protein catabolic process"/>
    <property type="evidence" value="ECO:0007669"/>
    <property type="project" value="InterPro"/>
</dbReference>
<name>X1QVD8_9ZZZZ</name>
<evidence type="ECO:0000256" key="3">
    <source>
        <dbReference type="ARBA" id="ARBA00022801"/>
    </source>
</evidence>
<reference evidence="4" key="1">
    <citation type="journal article" date="2014" name="Front. Microbiol.">
        <title>High frequency of phylogenetically diverse reductive dehalogenase-homologous genes in deep subseafloor sedimentary metagenomes.</title>
        <authorList>
            <person name="Kawai M."/>
            <person name="Futagami T."/>
            <person name="Toyoda A."/>
            <person name="Takaki Y."/>
            <person name="Nishi S."/>
            <person name="Hori S."/>
            <person name="Arai W."/>
            <person name="Tsubouchi T."/>
            <person name="Morono Y."/>
            <person name="Uchiyama I."/>
            <person name="Ito T."/>
            <person name="Fujiyama A."/>
            <person name="Inagaki F."/>
            <person name="Takami H."/>
        </authorList>
    </citation>
    <scope>NUCLEOTIDE SEQUENCE</scope>
    <source>
        <strain evidence="4">Expedition CK06-06</strain>
    </source>
</reference>
<dbReference type="Gene3D" id="3.60.20.10">
    <property type="entry name" value="Glutamine Phosphoribosylpyrophosphate, subunit 1, domain 1"/>
    <property type="match status" value="1"/>
</dbReference>
<dbReference type="GO" id="GO:0005737">
    <property type="term" value="C:cytoplasm"/>
    <property type="evidence" value="ECO:0007669"/>
    <property type="project" value="TreeGrafter"/>
</dbReference>
<keyword evidence="1" id="KW-0963">Cytoplasm</keyword>
<dbReference type="InterPro" id="IPR029055">
    <property type="entry name" value="Ntn_hydrolases_N"/>
</dbReference>
<gene>
    <name evidence="4" type="ORF">S06H3_55753</name>
</gene>